<dbReference type="eggNOG" id="COG0589">
    <property type="taxonomic scope" value="Bacteria"/>
</dbReference>
<dbReference type="RefSeq" id="WP_013162664.1">
    <property type="nucleotide sequence ID" value="NC_014216.1"/>
</dbReference>
<dbReference type="CDD" id="cd00293">
    <property type="entry name" value="USP-like"/>
    <property type="match status" value="1"/>
</dbReference>
<dbReference type="AlphaFoldDB" id="D6YZX6"/>
<dbReference type="KEGG" id="dak:DaAHT2_0427"/>
<reference evidence="5" key="1">
    <citation type="submission" date="2010-02" db="EMBL/GenBank/DDBJ databases">
        <title>Complete sequence of Desulfurivibrio alkaliphilus AHT2.</title>
        <authorList>
            <consortium name="US DOE Joint Genome Institute"/>
            <person name="Pitluck S."/>
            <person name="Chertkov O."/>
            <person name="Detter J.C."/>
            <person name="Han C."/>
            <person name="Tapia R."/>
            <person name="Larimer F."/>
            <person name="Land M."/>
            <person name="Hauser L."/>
            <person name="Kyrpides N."/>
            <person name="Mikhailova N."/>
            <person name="Sorokin D.Y."/>
            <person name="Muyzer G."/>
            <person name="Woyke T."/>
        </authorList>
    </citation>
    <scope>NUCLEOTIDE SEQUENCE [LARGE SCALE GENOMIC DNA]</scope>
    <source>
        <strain evidence="5">DSM 19089 / UNIQEM U267 / AHT2</strain>
    </source>
</reference>
<dbReference type="PRINTS" id="PR01438">
    <property type="entry name" value="UNVRSLSTRESS"/>
</dbReference>
<evidence type="ECO:0000313" key="5">
    <source>
        <dbReference type="Proteomes" id="UP000001508"/>
    </source>
</evidence>
<dbReference type="PANTHER" id="PTHR46268">
    <property type="entry name" value="STRESS RESPONSE PROTEIN NHAX"/>
    <property type="match status" value="1"/>
</dbReference>
<dbReference type="Pfam" id="PF00582">
    <property type="entry name" value="Usp"/>
    <property type="match status" value="1"/>
</dbReference>
<dbReference type="Gene3D" id="3.40.50.620">
    <property type="entry name" value="HUPs"/>
    <property type="match status" value="1"/>
</dbReference>
<sequence length="152" mass="16696">MVNPEPEIKKILVPLDFSGNSIMLIKKASKVAKELGAELEIVHVVESLAPYMGFAVPHIPLDSMGKDLYGYAEKKMESFLAENLSDDIPHQAKIITGNDAAAEIIRHAEENNCDLIIIATQGFKGLPKFLFGSVAERVLKQAHCPVMTVKPR</sequence>
<dbReference type="HOGENOM" id="CLU_049301_11_0_7"/>
<keyword evidence="2" id="KW-0963">Cytoplasm</keyword>
<dbReference type="EMBL" id="CP001940">
    <property type="protein sequence ID" value="ADH85133.1"/>
    <property type="molecule type" value="Genomic_DNA"/>
</dbReference>
<dbReference type="InterPro" id="IPR014729">
    <property type="entry name" value="Rossmann-like_a/b/a_fold"/>
</dbReference>
<proteinExistence type="inferred from homology"/>
<dbReference type="InParanoid" id="D6YZX6"/>
<evidence type="ECO:0000256" key="2">
    <source>
        <dbReference type="PIRNR" id="PIRNR006276"/>
    </source>
</evidence>
<dbReference type="STRING" id="589865.DaAHT2_0427"/>
<comment type="similarity">
    <text evidence="1 2">Belongs to the universal stress protein A family.</text>
</comment>
<evidence type="ECO:0000313" key="4">
    <source>
        <dbReference type="EMBL" id="ADH85133.1"/>
    </source>
</evidence>
<name>D6YZX6_DESAT</name>
<keyword evidence="5" id="KW-1185">Reference proteome</keyword>
<dbReference type="InterPro" id="IPR006015">
    <property type="entry name" value="Universal_stress_UspA"/>
</dbReference>
<dbReference type="OrthoDB" id="3217301at2"/>
<accession>D6YZX6</accession>
<organism evidence="4 5">
    <name type="scientific">Desulfurivibrio alkaliphilus (strain DSM 19089 / UNIQEM U267 / AHT2)</name>
    <dbReference type="NCBI Taxonomy" id="589865"/>
    <lineage>
        <taxon>Bacteria</taxon>
        <taxon>Pseudomonadati</taxon>
        <taxon>Thermodesulfobacteriota</taxon>
        <taxon>Desulfobulbia</taxon>
        <taxon>Desulfobulbales</taxon>
        <taxon>Desulfobulbaceae</taxon>
        <taxon>Desulfurivibrio</taxon>
    </lineage>
</organism>
<dbReference type="SUPFAM" id="SSF52402">
    <property type="entry name" value="Adenine nucleotide alpha hydrolases-like"/>
    <property type="match status" value="1"/>
</dbReference>
<dbReference type="PIRSF" id="PIRSF006276">
    <property type="entry name" value="UspA"/>
    <property type="match status" value="1"/>
</dbReference>
<dbReference type="InterPro" id="IPR006016">
    <property type="entry name" value="UspA"/>
</dbReference>
<dbReference type="PANTHER" id="PTHR46268:SF6">
    <property type="entry name" value="UNIVERSAL STRESS PROTEIN UP12"/>
    <property type="match status" value="1"/>
</dbReference>
<dbReference type="Proteomes" id="UP000001508">
    <property type="component" value="Chromosome"/>
</dbReference>
<comment type="subcellular location">
    <subcellularLocation>
        <location evidence="2">Cytoplasm</location>
    </subcellularLocation>
</comment>
<feature type="domain" description="UspA" evidence="3">
    <location>
        <begin position="8"/>
        <end position="150"/>
    </location>
</feature>
<evidence type="ECO:0000256" key="1">
    <source>
        <dbReference type="ARBA" id="ARBA00008791"/>
    </source>
</evidence>
<evidence type="ECO:0000259" key="3">
    <source>
        <dbReference type="Pfam" id="PF00582"/>
    </source>
</evidence>
<protein>
    <recommendedName>
        <fullName evidence="2">Universal stress protein</fullName>
    </recommendedName>
</protein>
<gene>
    <name evidence="4" type="ordered locus">DaAHT2_0427</name>
</gene>
<dbReference type="GO" id="GO:0005737">
    <property type="term" value="C:cytoplasm"/>
    <property type="evidence" value="ECO:0007669"/>
    <property type="project" value="UniProtKB-SubCell"/>
</dbReference>
<dbReference type="FunCoup" id="D6YZX6">
    <property type="interactions" value="269"/>
</dbReference>